<gene>
    <name evidence="2" type="ORF">SAMN02745244_01730</name>
</gene>
<organism evidence="2 3">
    <name type="scientific">Tessaracoccus bendigoensis DSM 12906</name>
    <dbReference type="NCBI Taxonomy" id="1123357"/>
    <lineage>
        <taxon>Bacteria</taxon>
        <taxon>Bacillati</taxon>
        <taxon>Actinomycetota</taxon>
        <taxon>Actinomycetes</taxon>
        <taxon>Propionibacteriales</taxon>
        <taxon>Propionibacteriaceae</taxon>
        <taxon>Tessaracoccus</taxon>
    </lineage>
</organism>
<dbReference type="RefSeq" id="WP_073187153.1">
    <property type="nucleotide sequence ID" value="NZ_FQZG01000027.1"/>
</dbReference>
<keyword evidence="3" id="KW-1185">Reference proteome</keyword>
<evidence type="ECO:0000256" key="1">
    <source>
        <dbReference type="SAM" id="SignalP"/>
    </source>
</evidence>
<reference evidence="2 3" key="1">
    <citation type="submission" date="2016-11" db="EMBL/GenBank/DDBJ databases">
        <authorList>
            <person name="Jaros S."/>
            <person name="Januszkiewicz K."/>
            <person name="Wedrychowicz H."/>
        </authorList>
    </citation>
    <scope>NUCLEOTIDE SEQUENCE [LARGE SCALE GENOMIC DNA]</scope>
    <source>
        <strain evidence="2 3">DSM 12906</strain>
    </source>
</reference>
<protein>
    <submittedName>
        <fullName evidence="2">Uncharacterized protein</fullName>
    </submittedName>
</protein>
<dbReference type="STRING" id="1123357.SAMN02745244_01730"/>
<evidence type="ECO:0000313" key="3">
    <source>
        <dbReference type="Proteomes" id="UP000184512"/>
    </source>
</evidence>
<evidence type="ECO:0000313" key="2">
    <source>
        <dbReference type="EMBL" id="SHJ10646.1"/>
    </source>
</evidence>
<dbReference type="AlphaFoldDB" id="A0A1M6GLA2"/>
<feature type="signal peptide" evidence="1">
    <location>
        <begin position="1"/>
        <end position="27"/>
    </location>
</feature>
<accession>A0A1M6GLA2</accession>
<proteinExistence type="predicted"/>
<dbReference type="Proteomes" id="UP000184512">
    <property type="component" value="Unassembled WGS sequence"/>
</dbReference>
<feature type="chain" id="PRO_5012477663" evidence="1">
    <location>
        <begin position="28"/>
        <end position="296"/>
    </location>
</feature>
<keyword evidence="1" id="KW-0732">Signal</keyword>
<sequence length="296" mass="31939">MKHSKRSFTVLAAAALLATGGAVTAVADEVAPVLRISCPTVAAMNRAIAPHLGPTDTLDATPTRCVYSGPVDGGGRERIVGVSTNAGTLPPVTGNCFPEGYMYQMPKQAVPSLGSGAYWCADASPVLLWWQLTPGTVGFLVAEHDESAIAAAKLIRPMMEVYTVPGTRTVNGRQWRTTCENYSSTARCRTEIWATVITRTPAGSYKRTDGWAFNSLTYRWSPRPIWKHNPLGAYGVVGGTTTWTSAEGRQWKTICDTSATGRGACRSYLMTTVISFSDGHFTSGSQWVFNNQVLFE</sequence>
<dbReference type="EMBL" id="FQZG01000027">
    <property type="protein sequence ID" value="SHJ10646.1"/>
    <property type="molecule type" value="Genomic_DNA"/>
</dbReference>
<dbReference type="OrthoDB" id="3724831at2"/>
<name>A0A1M6GLA2_9ACTN</name>